<dbReference type="InterPro" id="IPR047794">
    <property type="entry name" value="C45_proenzyme-like"/>
</dbReference>
<evidence type="ECO:0000256" key="1">
    <source>
        <dbReference type="SAM" id="SignalP"/>
    </source>
</evidence>
<dbReference type="Gene3D" id="1.10.10.2120">
    <property type="match status" value="1"/>
</dbReference>
<evidence type="ECO:0000313" key="4">
    <source>
        <dbReference type="Proteomes" id="UP001259340"/>
    </source>
</evidence>
<dbReference type="GO" id="GO:0016746">
    <property type="term" value="F:acyltransferase activity"/>
    <property type="evidence" value="ECO:0007669"/>
    <property type="project" value="UniProtKB-KW"/>
</dbReference>
<dbReference type="Proteomes" id="UP001271263">
    <property type="component" value="Unassembled WGS sequence"/>
</dbReference>
<dbReference type="EMBL" id="JAPMLE010000001">
    <property type="protein sequence ID" value="MDR8522837.1"/>
    <property type="molecule type" value="Genomic_DNA"/>
</dbReference>
<dbReference type="Proteomes" id="UP001259340">
    <property type="component" value="Unassembled WGS sequence"/>
</dbReference>
<evidence type="ECO:0000313" key="3">
    <source>
        <dbReference type="EMBL" id="MDW4826401.1"/>
    </source>
</evidence>
<accession>A0AAW8NJE3</accession>
<reference evidence="2" key="2">
    <citation type="submission" date="2022-11" db="EMBL/GenBank/DDBJ databases">
        <title>Prophages regulate Shewanella fidelis motility and biofilm formation: implications for gut colonization dynamics in Ciona robusta.</title>
        <authorList>
            <person name="Natarajan O."/>
            <person name="Gibboney S.L."/>
            <person name="Young M.N."/>
            <person name="Lim S.J."/>
            <person name="Pluta N."/>
            <person name="Atkinson C.G.F."/>
            <person name="Leigh B.A."/>
            <person name="Liberti A."/>
            <person name="Kees E."/>
            <person name="Breitbart M."/>
            <person name="Gralnick J."/>
            <person name="Dishaw L.J."/>
        </authorList>
    </citation>
    <scope>NUCLEOTIDE SEQUENCE</scope>
    <source>
        <strain evidence="2">3313</strain>
    </source>
</reference>
<keyword evidence="2" id="KW-0808">Transferase</keyword>
<dbReference type="NCBIfam" id="NF040521">
    <property type="entry name" value="C45_proenzyme"/>
    <property type="match status" value="1"/>
</dbReference>
<feature type="signal peptide" evidence="1">
    <location>
        <begin position="1"/>
        <end position="22"/>
    </location>
</feature>
<name>A0AAW8NJE3_9GAMM</name>
<organism evidence="2 4">
    <name type="scientific">Shewanella fidelis</name>
    <dbReference type="NCBI Taxonomy" id="173509"/>
    <lineage>
        <taxon>Bacteria</taxon>
        <taxon>Pseudomonadati</taxon>
        <taxon>Pseudomonadota</taxon>
        <taxon>Gammaproteobacteria</taxon>
        <taxon>Alteromonadales</taxon>
        <taxon>Shewanellaceae</taxon>
        <taxon>Shewanella</taxon>
    </lineage>
</organism>
<feature type="chain" id="PRO_5043959145" evidence="1">
    <location>
        <begin position="23"/>
        <end position="401"/>
    </location>
</feature>
<proteinExistence type="predicted"/>
<evidence type="ECO:0000313" key="2">
    <source>
        <dbReference type="EMBL" id="MDR8522837.1"/>
    </source>
</evidence>
<dbReference type="RefSeq" id="WP_310654065.1">
    <property type="nucleotide sequence ID" value="NZ_JAPMLA010000016.1"/>
</dbReference>
<keyword evidence="2" id="KW-0012">Acyltransferase</keyword>
<keyword evidence="5" id="KW-1185">Reference proteome</keyword>
<protein>
    <submittedName>
        <fullName evidence="2">C45 family autoproteolytic acyltransferase/hydrolase</fullName>
    </submittedName>
</protein>
<sequence length="401" mass="43482">MKKSIIAATLALSSIFSVGAQAELIQHTDQIAEVKFQGSSYELGLHVGVVAKAQILDGIERFDNTLGVMLPGLNVISLSKSFEAQSIFAKLKASSPDAAAYIQGLSESLNRSPNLLLAVGMSDEAILESQRSGGMGFLQAEKPAHDPAAPAKCTVLGMSDKQGRAWGQANFDYMGINYEGLIVLNHTDVDGQTRVIQTWAGLIPYGGIAKGGQAIMMNTMADEGTAREKAGAEILVDKATPSYYLSWEAYNIGSQQELLDIFNAHQQYTAFFSYTVIDSNAKVMNIENNFSAAQGGVVNHSYADKMVHANHSLYQQQPFVDQAFAAKSLARQAAAESFLDKASIETTKAQTQEFAETSVLWKGRGEMMGTVTSTRFDINGDHVDMFIKTDMAHPEVHIKNY</sequence>
<comment type="caution">
    <text evidence="2">The sequence shown here is derived from an EMBL/GenBank/DDBJ whole genome shotgun (WGS) entry which is preliminary data.</text>
</comment>
<dbReference type="AlphaFoldDB" id="A0AAW8NJE3"/>
<dbReference type="Gene3D" id="3.60.60.10">
    <property type="entry name" value="Penicillin V Acylase, Chain A"/>
    <property type="match status" value="1"/>
</dbReference>
<keyword evidence="1" id="KW-0732">Signal</keyword>
<gene>
    <name evidence="2" type="ORF">OS133_03965</name>
    <name evidence="3" type="ORF">OS134_20205</name>
</gene>
<dbReference type="EMBL" id="JAPMLD010000015">
    <property type="protein sequence ID" value="MDW4826401.1"/>
    <property type="molecule type" value="Genomic_DNA"/>
</dbReference>
<reference evidence="3 5" key="1">
    <citation type="journal article" date="2022" name="bioRxiv">
        <title>Prophages regulate Shewanella fidelis 3313 motility and biofilm formation: implications for gut colonization dynamics in Ciona robusta.</title>
        <authorList>
            <person name="Natarajan O."/>
            <person name="Gibboney S.L."/>
            <person name="Young M.N."/>
            <person name="Lim S.J."/>
            <person name="Pluta N."/>
            <person name="Atkinson C.G."/>
            <person name="Leigh B.A."/>
            <person name="Liberti A."/>
            <person name="Kees E.D."/>
            <person name="Breitbart M."/>
            <person name="Gralnick J.A."/>
            <person name="Dishaw L.J."/>
        </authorList>
    </citation>
    <scope>NUCLEOTIDE SEQUENCE [LARGE SCALE GENOMIC DNA]</scope>
    <source>
        <strain evidence="3 5">JG4066</strain>
    </source>
</reference>
<evidence type="ECO:0000313" key="5">
    <source>
        <dbReference type="Proteomes" id="UP001271263"/>
    </source>
</evidence>